<evidence type="ECO:0000313" key="3">
    <source>
        <dbReference type="Proteomes" id="UP000565576"/>
    </source>
</evidence>
<protein>
    <submittedName>
        <fullName evidence="2">Broad specificity phosphatase PhoE</fullName>
    </submittedName>
</protein>
<gene>
    <name evidence="2" type="ORF">GGD46_003701</name>
</gene>
<dbReference type="Proteomes" id="UP000565576">
    <property type="component" value="Unassembled WGS sequence"/>
</dbReference>
<evidence type="ECO:0000313" key="2">
    <source>
        <dbReference type="EMBL" id="MBB6486406.1"/>
    </source>
</evidence>
<keyword evidence="1" id="KW-0732">Signal</keyword>
<organism evidence="2 3">
    <name type="scientific">Rhizobium lusitanum</name>
    <dbReference type="NCBI Taxonomy" id="293958"/>
    <lineage>
        <taxon>Bacteria</taxon>
        <taxon>Pseudomonadati</taxon>
        <taxon>Pseudomonadota</taxon>
        <taxon>Alphaproteobacteria</taxon>
        <taxon>Hyphomicrobiales</taxon>
        <taxon>Rhizobiaceae</taxon>
        <taxon>Rhizobium/Agrobacterium group</taxon>
        <taxon>Rhizobium</taxon>
    </lineage>
</organism>
<accession>A0A7X0IVE1</accession>
<evidence type="ECO:0000256" key="1">
    <source>
        <dbReference type="SAM" id="SignalP"/>
    </source>
</evidence>
<reference evidence="2 3" key="1">
    <citation type="submission" date="2020-08" db="EMBL/GenBank/DDBJ databases">
        <title>Genomic Encyclopedia of Type Strains, Phase IV (KMG-V): Genome sequencing to study the core and pangenomes of soil and plant-associated prokaryotes.</title>
        <authorList>
            <person name="Whitman W."/>
        </authorList>
    </citation>
    <scope>NUCLEOTIDE SEQUENCE [LARGE SCALE GENOMIC DNA]</scope>
    <source>
        <strain evidence="2 3">SEMIA 4060</strain>
    </source>
</reference>
<sequence>MRSFSKPLTAGLLSLAVLGGSVPIASAAGTGAQTIVFMRHGEKPETGLGQLNCQGLNRALALPSVLTKRFGKPAAIFAPNPSQRKRDDGISYDYIRPLATIEPTAIALGMPVDTRFGYDDIDELKTELEKPAYAGKLVFVAWEHKQIVKLARQLLSDNGGDDEAVPKWQGEDFDSLYVLRLGGGKSGLGATFEKMAEGLDGRSTTCPTPAK</sequence>
<dbReference type="RefSeq" id="WP_184706352.1">
    <property type="nucleotide sequence ID" value="NZ_JACHBG010000008.1"/>
</dbReference>
<name>A0A7X0IVE1_9HYPH</name>
<feature type="chain" id="PRO_5030781679" evidence="1">
    <location>
        <begin position="28"/>
        <end position="211"/>
    </location>
</feature>
<proteinExistence type="predicted"/>
<dbReference type="EMBL" id="JACHBG010000008">
    <property type="protein sequence ID" value="MBB6486406.1"/>
    <property type="molecule type" value="Genomic_DNA"/>
</dbReference>
<dbReference type="AlphaFoldDB" id="A0A7X0IVE1"/>
<feature type="signal peptide" evidence="1">
    <location>
        <begin position="1"/>
        <end position="27"/>
    </location>
</feature>
<comment type="caution">
    <text evidence="2">The sequence shown here is derived from an EMBL/GenBank/DDBJ whole genome shotgun (WGS) entry which is preliminary data.</text>
</comment>